<feature type="binding site" evidence="9">
    <location>
        <begin position="35"/>
        <end position="39"/>
    </location>
    <ligand>
        <name>4-amino-2-methyl-5-(diphosphooxymethyl)pyrimidine</name>
        <dbReference type="ChEBI" id="CHEBI:57841"/>
    </ligand>
</feature>
<evidence type="ECO:0000313" key="14">
    <source>
        <dbReference type="Proteomes" id="UP000235116"/>
    </source>
</evidence>
<comment type="catalytic activity">
    <reaction evidence="7 9 10">
        <text>2-(2-carboxy-4-methylthiazol-5-yl)ethyl phosphate + 4-amino-2-methyl-5-(diphosphooxymethyl)pyrimidine + 2 H(+) = thiamine phosphate + CO2 + diphosphate</text>
        <dbReference type="Rhea" id="RHEA:47848"/>
        <dbReference type="ChEBI" id="CHEBI:15378"/>
        <dbReference type="ChEBI" id="CHEBI:16526"/>
        <dbReference type="ChEBI" id="CHEBI:33019"/>
        <dbReference type="ChEBI" id="CHEBI:37575"/>
        <dbReference type="ChEBI" id="CHEBI:57841"/>
        <dbReference type="ChEBI" id="CHEBI:62890"/>
        <dbReference type="EC" id="2.5.1.3"/>
    </reaction>
</comment>
<evidence type="ECO:0000256" key="3">
    <source>
        <dbReference type="ARBA" id="ARBA00022723"/>
    </source>
</evidence>
<keyword evidence="5 9" id="KW-0784">Thiamine biosynthesis</keyword>
<comment type="pathway">
    <text evidence="1 9 11">Cofactor biosynthesis; thiamine diphosphate biosynthesis; thiamine phosphate from 4-amino-2-methyl-5-diphosphomethylpyrimidine and 4-methyl-5-(2-phosphoethyl)-thiazole: step 1/1.</text>
</comment>
<proteinExistence type="inferred from homology"/>
<evidence type="ECO:0000256" key="10">
    <source>
        <dbReference type="RuleBase" id="RU003826"/>
    </source>
</evidence>
<dbReference type="NCBIfam" id="TIGR00693">
    <property type="entry name" value="thiE"/>
    <property type="match status" value="1"/>
</dbReference>
<dbReference type="PANTHER" id="PTHR20857">
    <property type="entry name" value="THIAMINE-PHOSPHATE PYROPHOSPHORYLASE"/>
    <property type="match status" value="1"/>
</dbReference>
<dbReference type="EMBL" id="CP022684">
    <property type="protein sequence ID" value="AUM13918.1"/>
    <property type="molecule type" value="Genomic_DNA"/>
</dbReference>
<dbReference type="CDD" id="cd00564">
    <property type="entry name" value="TMP_TenI"/>
    <property type="match status" value="1"/>
</dbReference>
<dbReference type="KEGG" id="kak:Kalk_16440"/>
<dbReference type="GO" id="GO:0000287">
    <property type="term" value="F:magnesium ion binding"/>
    <property type="evidence" value="ECO:0007669"/>
    <property type="project" value="UniProtKB-UniRule"/>
</dbReference>
<comment type="function">
    <text evidence="9">Condenses 4-methyl-5-(beta-hydroxyethyl)thiazole monophosphate (THZ-P) and 2-methyl-4-amino-5-hydroxymethyl pyrimidine pyrophosphate (HMP-PP) to form thiamine monophosphate (TMP).</text>
</comment>
<feature type="binding site" evidence="9">
    <location>
        <position position="136"/>
    </location>
    <ligand>
        <name>4-amino-2-methyl-5-(diphosphooxymethyl)pyrimidine</name>
        <dbReference type="ChEBI" id="CHEBI:57841"/>
    </ligand>
</feature>
<dbReference type="RefSeq" id="WP_101895293.1">
    <property type="nucleotide sequence ID" value="NZ_CP022684.1"/>
</dbReference>
<evidence type="ECO:0000256" key="2">
    <source>
        <dbReference type="ARBA" id="ARBA00022679"/>
    </source>
</evidence>
<feature type="binding site" evidence="9">
    <location>
        <position position="163"/>
    </location>
    <ligand>
        <name>2-[(2R,5Z)-2-carboxy-4-methylthiazol-5(2H)-ylidene]ethyl phosphate</name>
        <dbReference type="ChEBI" id="CHEBI:62899"/>
    </ligand>
</feature>
<reference evidence="14" key="1">
    <citation type="submission" date="2017-08" db="EMBL/GenBank/DDBJ databases">
        <title>Direct submision.</title>
        <authorList>
            <person name="Kim S.-J."/>
            <person name="Rhee S.-K."/>
        </authorList>
    </citation>
    <scope>NUCLEOTIDE SEQUENCE [LARGE SCALE GENOMIC DNA]</scope>
    <source>
        <strain evidence="14">GI5</strain>
    </source>
</reference>
<comment type="catalytic activity">
    <reaction evidence="6 9 10">
        <text>4-methyl-5-(2-phosphooxyethyl)-thiazole + 4-amino-2-methyl-5-(diphosphooxymethyl)pyrimidine + H(+) = thiamine phosphate + diphosphate</text>
        <dbReference type="Rhea" id="RHEA:22328"/>
        <dbReference type="ChEBI" id="CHEBI:15378"/>
        <dbReference type="ChEBI" id="CHEBI:33019"/>
        <dbReference type="ChEBI" id="CHEBI:37575"/>
        <dbReference type="ChEBI" id="CHEBI:57841"/>
        <dbReference type="ChEBI" id="CHEBI:58296"/>
        <dbReference type="EC" id="2.5.1.3"/>
    </reaction>
</comment>
<comment type="cofactor">
    <cofactor evidence="9">
        <name>Mg(2+)</name>
        <dbReference type="ChEBI" id="CHEBI:18420"/>
    </cofactor>
    <text evidence="9">Binds 1 Mg(2+) ion per subunit.</text>
</comment>
<dbReference type="PANTHER" id="PTHR20857:SF15">
    <property type="entry name" value="THIAMINE-PHOSPHATE SYNTHASE"/>
    <property type="match status" value="1"/>
</dbReference>
<evidence type="ECO:0000256" key="8">
    <source>
        <dbReference type="ARBA" id="ARBA00047883"/>
    </source>
</evidence>
<feature type="domain" description="Thiamine phosphate synthase/TenI" evidence="12">
    <location>
        <begin position="5"/>
        <end position="185"/>
    </location>
</feature>
<dbReference type="GO" id="GO:0009229">
    <property type="term" value="P:thiamine diphosphate biosynthetic process"/>
    <property type="evidence" value="ECO:0007669"/>
    <property type="project" value="UniProtKB-UniRule"/>
</dbReference>
<dbReference type="InterPro" id="IPR013785">
    <property type="entry name" value="Aldolase_TIM"/>
</dbReference>
<dbReference type="Pfam" id="PF02581">
    <property type="entry name" value="TMP-TENI"/>
    <property type="match status" value="1"/>
</dbReference>
<keyword evidence="3 9" id="KW-0479">Metal-binding</keyword>
<evidence type="ECO:0000259" key="12">
    <source>
        <dbReference type="Pfam" id="PF02581"/>
    </source>
</evidence>
<evidence type="ECO:0000256" key="7">
    <source>
        <dbReference type="ARBA" id="ARBA00047851"/>
    </source>
</evidence>
<keyword evidence="14" id="KW-1185">Reference proteome</keyword>
<dbReference type="EC" id="2.5.1.3" evidence="9"/>
<organism evidence="13 14">
    <name type="scientific">Ketobacter alkanivorans</name>
    <dbReference type="NCBI Taxonomy" id="1917421"/>
    <lineage>
        <taxon>Bacteria</taxon>
        <taxon>Pseudomonadati</taxon>
        <taxon>Pseudomonadota</taxon>
        <taxon>Gammaproteobacteria</taxon>
        <taxon>Pseudomonadales</taxon>
        <taxon>Ketobacteraceae</taxon>
        <taxon>Ketobacter</taxon>
    </lineage>
</organism>
<sequence>MLRGLYAITDPLLTPTHSLLHQVQQALLGGARIIQYRDKTSPVSQRLQSAGQLRELTRAHGALLIINDDLDLCLEVNADGVHLGQEDTSLIQARQQLGRNKIIGATCHGSEELARKALDEGANYLAFGRFFPSRTKPDALPADLNSLRPFLTRCPVPTVAIGGITLNNAPQLVDAGFSMLAVINDLFDRNDTEHHCQQYAALFS</sequence>
<dbReference type="InterPro" id="IPR034291">
    <property type="entry name" value="TMP_synthase"/>
</dbReference>
<evidence type="ECO:0000313" key="13">
    <source>
        <dbReference type="EMBL" id="AUM13918.1"/>
    </source>
</evidence>
<dbReference type="GO" id="GO:0004789">
    <property type="term" value="F:thiamine-phosphate diphosphorylase activity"/>
    <property type="evidence" value="ECO:0007669"/>
    <property type="project" value="UniProtKB-UniRule"/>
</dbReference>
<dbReference type="HAMAP" id="MF_00097">
    <property type="entry name" value="TMP_synthase"/>
    <property type="match status" value="1"/>
</dbReference>
<evidence type="ECO:0000256" key="11">
    <source>
        <dbReference type="RuleBase" id="RU004253"/>
    </source>
</evidence>
<dbReference type="InterPro" id="IPR022998">
    <property type="entry name" value="ThiamineP_synth_TenI"/>
</dbReference>
<keyword evidence="2 9" id="KW-0808">Transferase</keyword>
<dbReference type="OrthoDB" id="9789949at2"/>
<dbReference type="Gene3D" id="3.20.20.70">
    <property type="entry name" value="Aldolase class I"/>
    <property type="match status" value="1"/>
</dbReference>
<keyword evidence="4 9" id="KW-0460">Magnesium</keyword>
<gene>
    <name evidence="9" type="primary">thiE</name>
    <name evidence="13" type="ORF">Kalk_16440</name>
</gene>
<protein>
    <recommendedName>
        <fullName evidence="9">Thiamine-phosphate synthase</fullName>
        <shortName evidence="9">TP synthase</shortName>
        <shortName evidence="9">TPS</shortName>
        <ecNumber evidence="9">2.5.1.3</ecNumber>
    </recommendedName>
    <alternativeName>
        <fullName evidence="9">Thiamine-phosphate pyrophosphorylase</fullName>
        <shortName evidence="9">TMP pyrophosphorylase</shortName>
        <shortName evidence="9">TMP-PPase</shortName>
    </alternativeName>
</protein>
<dbReference type="SUPFAM" id="SSF51391">
    <property type="entry name" value="Thiamin phosphate synthase"/>
    <property type="match status" value="1"/>
</dbReference>
<dbReference type="InterPro" id="IPR036206">
    <property type="entry name" value="ThiamineP_synth_sf"/>
</dbReference>
<feature type="binding site" evidence="9">
    <location>
        <position position="106"/>
    </location>
    <ligand>
        <name>4-amino-2-methyl-5-(diphosphooxymethyl)pyrimidine</name>
        <dbReference type="ChEBI" id="CHEBI:57841"/>
    </ligand>
</feature>
<dbReference type="Proteomes" id="UP000235116">
    <property type="component" value="Chromosome"/>
</dbReference>
<comment type="similarity">
    <text evidence="9 10">Belongs to the thiamine-phosphate synthase family.</text>
</comment>
<feature type="binding site" evidence="9">
    <location>
        <position position="68"/>
    </location>
    <ligand>
        <name>Mg(2+)</name>
        <dbReference type="ChEBI" id="CHEBI:18420"/>
    </ligand>
</feature>
<dbReference type="GO" id="GO:0009228">
    <property type="term" value="P:thiamine biosynthetic process"/>
    <property type="evidence" value="ECO:0007669"/>
    <property type="project" value="UniProtKB-KW"/>
</dbReference>
<feature type="binding site" evidence="9">
    <location>
        <begin position="133"/>
        <end position="135"/>
    </location>
    <ligand>
        <name>2-[(2R,5Z)-2-carboxy-4-methylthiazol-5(2H)-ylidene]ethyl phosphate</name>
        <dbReference type="ChEBI" id="CHEBI:62899"/>
    </ligand>
</feature>
<evidence type="ECO:0000256" key="6">
    <source>
        <dbReference type="ARBA" id="ARBA00047334"/>
    </source>
</evidence>
<comment type="caution">
    <text evidence="9">Lacks conserved residue(s) required for the propagation of feature annotation.</text>
</comment>
<dbReference type="UniPathway" id="UPA00060">
    <property type="reaction ID" value="UER00141"/>
</dbReference>
<dbReference type="AlphaFoldDB" id="A0A2K9LNK5"/>
<feature type="binding site" evidence="9">
    <location>
        <position position="67"/>
    </location>
    <ligand>
        <name>4-amino-2-methyl-5-(diphosphooxymethyl)pyrimidine</name>
        <dbReference type="ChEBI" id="CHEBI:57841"/>
    </ligand>
</feature>
<name>A0A2K9LNK5_9GAMM</name>
<evidence type="ECO:0000256" key="5">
    <source>
        <dbReference type="ARBA" id="ARBA00022977"/>
    </source>
</evidence>
<evidence type="ECO:0000256" key="4">
    <source>
        <dbReference type="ARBA" id="ARBA00022842"/>
    </source>
</evidence>
<comment type="catalytic activity">
    <reaction evidence="8 9 10">
        <text>2-[(2R,5Z)-2-carboxy-4-methylthiazol-5(2H)-ylidene]ethyl phosphate + 4-amino-2-methyl-5-(diphosphooxymethyl)pyrimidine + 2 H(+) = thiamine phosphate + CO2 + diphosphate</text>
        <dbReference type="Rhea" id="RHEA:47844"/>
        <dbReference type="ChEBI" id="CHEBI:15378"/>
        <dbReference type="ChEBI" id="CHEBI:16526"/>
        <dbReference type="ChEBI" id="CHEBI:33019"/>
        <dbReference type="ChEBI" id="CHEBI:37575"/>
        <dbReference type="ChEBI" id="CHEBI:57841"/>
        <dbReference type="ChEBI" id="CHEBI:62899"/>
        <dbReference type="EC" id="2.5.1.3"/>
    </reaction>
</comment>
<dbReference type="GO" id="GO:0005737">
    <property type="term" value="C:cytoplasm"/>
    <property type="evidence" value="ECO:0007669"/>
    <property type="project" value="TreeGrafter"/>
</dbReference>
<accession>A0A2K9LNK5</accession>
<feature type="binding site" evidence="9">
    <location>
        <position position="87"/>
    </location>
    <ligand>
        <name>Mg(2+)</name>
        <dbReference type="ChEBI" id="CHEBI:18420"/>
    </ligand>
</feature>
<evidence type="ECO:0000256" key="1">
    <source>
        <dbReference type="ARBA" id="ARBA00005165"/>
    </source>
</evidence>
<evidence type="ECO:0000256" key="9">
    <source>
        <dbReference type="HAMAP-Rule" id="MF_00097"/>
    </source>
</evidence>